<reference evidence="1 2" key="1">
    <citation type="journal article" date="2018" name="Genome Biol. Evol.">
        <title>Multiple Roots of Fruiting Body Formation in Amoebozoa.</title>
        <authorList>
            <person name="Hillmann F."/>
            <person name="Forbes G."/>
            <person name="Novohradska S."/>
            <person name="Ferling I."/>
            <person name="Riege K."/>
            <person name="Groth M."/>
            <person name="Westermann M."/>
            <person name="Marz M."/>
            <person name="Spaller T."/>
            <person name="Winckler T."/>
            <person name="Schaap P."/>
            <person name="Glockner G."/>
        </authorList>
    </citation>
    <scope>NUCLEOTIDE SEQUENCE [LARGE SCALE GENOMIC DNA]</scope>
    <source>
        <strain evidence="1 2">Jena</strain>
    </source>
</reference>
<dbReference type="Proteomes" id="UP000241769">
    <property type="component" value="Unassembled WGS sequence"/>
</dbReference>
<dbReference type="EMBL" id="MDYQ01000167">
    <property type="protein sequence ID" value="PRP79895.1"/>
    <property type="molecule type" value="Genomic_DNA"/>
</dbReference>
<gene>
    <name evidence="1" type="ORF">PROFUN_12384</name>
</gene>
<accession>A0A2P6N7G9</accession>
<dbReference type="AlphaFoldDB" id="A0A2P6N7G9"/>
<evidence type="ECO:0000313" key="2">
    <source>
        <dbReference type="Proteomes" id="UP000241769"/>
    </source>
</evidence>
<protein>
    <submittedName>
        <fullName evidence="1">Uncharacterized protein</fullName>
    </submittedName>
</protein>
<proteinExistence type="predicted"/>
<dbReference type="InParanoid" id="A0A2P6N7G9"/>
<evidence type="ECO:0000313" key="1">
    <source>
        <dbReference type="EMBL" id="PRP79895.1"/>
    </source>
</evidence>
<comment type="caution">
    <text evidence="1">The sequence shown here is derived from an EMBL/GenBank/DDBJ whole genome shotgun (WGS) entry which is preliminary data.</text>
</comment>
<sequence length="106" mass="12699">MECSTPFVFVPPILQLTVFDTSVYRTNKYEVYCRNFHLNEYLIAMAQFRIILKGDDCRPPNNKPPPNDHRKPFLKISKEVRRINHFNAARKEDESQYFLYYPIEIP</sequence>
<name>A0A2P6N7G9_9EUKA</name>
<keyword evidence="2" id="KW-1185">Reference proteome</keyword>
<organism evidence="1 2">
    <name type="scientific">Planoprotostelium fungivorum</name>
    <dbReference type="NCBI Taxonomy" id="1890364"/>
    <lineage>
        <taxon>Eukaryota</taxon>
        <taxon>Amoebozoa</taxon>
        <taxon>Evosea</taxon>
        <taxon>Variosea</taxon>
        <taxon>Cavosteliida</taxon>
        <taxon>Cavosteliaceae</taxon>
        <taxon>Planoprotostelium</taxon>
    </lineage>
</organism>